<dbReference type="PANTHER" id="PTHR23320:SF170">
    <property type="entry name" value="MEMBRANE SPANNING 4-DOMAINS A12"/>
    <property type="match status" value="1"/>
</dbReference>
<keyword evidence="8" id="KW-1185">Reference proteome</keyword>
<protein>
    <submittedName>
        <fullName evidence="7">Uncharacterized protein</fullName>
    </submittedName>
</protein>
<keyword evidence="5 6" id="KW-0472">Membrane</keyword>
<sequence length="274" mass="29630">MITRGVNRVAPDASPMDRHAHGCDMTGLPGAFKVTYTSRSRPRGKMSGMMDRYRYFTFNQRSTVVLGLLQMACAGLCVVCGLIDAAFRRDTTLSSTRAPLWAGAVMAIPGVLALFSSQRKNPVLVNAMIVASVVSCITTVMAAIYACLTLSYGEEDDELFHPHHLSIPQAKFVLSRTVKGANATVLLACLSSLLVSGLLAFLGCRSLPFCACYDATTGLEMLVPQNDPGPQTEMVCTWQAGGDDRLFNAPLQLSDRSTEQEDSPSKVPPYIRLV</sequence>
<organism evidence="7 8">
    <name type="scientific">Megalops atlanticus</name>
    <name type="common">Tarpon</name>
    <name type="synonym">Clupea gigantea</name>
    <dbReference type="NCBI Taxonomy" id="7932"/>
    <lineage>
        <taxon>Eukaryota</taxon>
        <taxon>Metazoa</taxon>
        <taxon>Chordata</taxon>
        <taxon>Craniata</taxon>
        <taxon>Vertebrata</taxon>
        <taxon>Euteleostomi</taxon>
        <taxon>Actinopterygii</taxon>
        <taxon>Neopterygii</taxon>
        <taxon>Teleostei</taxon>
        <taxon>Elopiformes</taxon>
        <taxon>Megalopidae</taxon>
        <taxon>Megalops</taxon>
    </lineage>
</organism>
<gene>
    <name evidence="7" type="ORF">MATL_G00193230</name>
</gene>
<evidence type="ECO:0000256" key="3">
    <source>
        <dbReference type="ARBA" id="ARBA00022692"/>
    </source>
</evidence>
<dbReference type="PANTHER" id="PTHR23320">
    <property type="entry name" value="MEMBRANE-SPANNING 4-DOMAINS SUBFAMILY A MS4A -RELATED"/>
    <property type="match status" value="1"/>
</dbReference>
<evidence type="ECO:0000313" key="7">
    <source>
        <dbReference type="EMBL" id="KAG7461633.1"/>
    </source>
</evidence>
<evidence type="ECO:0000256" key="1">
    <source>
        <dbReference type="ARBA" id="ARBA00004141"/>
    </source>
</evidence>
<dbReference type="InterPro" id="IPR030417">
    <property type="entry name" value="MS4A"/>
</dbReference>
<dbReference type="EMBL" id="JAFDVH010000017">
    <property type="protein sequence ID" value="KAG7461633.1"/>
    <property type="molecule type" value="Genomic_DNA"/>
</dbReference>
<evidence type="ECO:0000256" key="6">
    <source>
        <dbReference type="SAM" id="Phobius"/>
    </source>
</evidence>
<dbReference type="Proteomes" id="UP001046870">
    <property type="component" value="Chromosome 17"/>
</dbReference>
<feature type="transmembrane region" description="Helical" evidence="6">
    <location>
        <begin position="64"/>
        <end position="86"/>
    </location>
</feature>
<dbReference type="GO" id="GO:0016020">
    <property type="term" value="C:membrane"/>
    <property type="evidence" value="ECO:0007669"/>
    <property type="project" value="UniProtKB-SubCell"/>
</dbReference>
<dbReference type="Pfam" id="PF04103">
    <property type="entry name" value="CD20"/>
    <property type="match status" value="1"/>
</dbReference>
<name>A0A9D3SYF5_MEGAT</name>
<reference evidence="7" key="1">
    <citation type="submission" date="2021-01" db="EMBL/GenBank/DDBJ databases">
        <authorList>
            <person name="Zahm M."/>
            <person name="Roques C."/>
            <person name="Cabau C."/>
            <person name="Klopp C."/>
            <person name="Donnadieu C."/>
            <person name="Jouanno E."/>
            <person name="Lampietro C."/>
            <person name="Louis A."/>
            <person name="Herpin A."/>
            <person name="Echchiki A."/>
            <person name="Berthelot C."/>
            <person name="Parey E."/>
            <person name="Roest-Crollius H."/>
            <person name="Braasch I."/>
            <person name="Postlethwait J."/>
            <person name="Bobe J."/>
            <person name="Montfort J."/>
            <person name="Bouchez O."/>
            <person name="Begum T."/>
            <person name="Mejri S."/>
            <person name="Adams A."/>
            <person name="Chen W.-J."/>
            <person name="Guiguen Y."/>
        </authorList>
    </citation>
    <scope>NUCLEOTIDE SEQUENCE</scope>
    <source>
        <strain evidence="7">YG-15Mar2019-1</strain>
        <tissue evidence="7">Brain</tissue>
    </source>
</reference>
<comment type="caution">
    <text evidence="7">The sequence shown here is derived from an EMBL/GenBank/DDBJ whole genome shotgun (WGS) entry which is preliminary data.</text>
</comment>
<dbReference type="OrthoDB" id="9878438at2759"/>
<dbReference type="AlphaFoldDB" id="A0A9D3SYF5"/>
<evidence type="ECO:0000256" key="5">
    <source>
        <dbReference type="ARBA" id="ARBA00023136"/>
    </source>
</evidence>
<feature type="transmembrane region" description="Helical" evidence="6">
    <location>
        <begin position="127"/>
        <end position="152"/>
    </location>
</feature>
<feature type="transmembrane region" description="Helical" evidence="6">
    <location>
        <begin position="98"/>
        <end position="115"/>
    </location>
</feature>
<comment type="similarity">
    <text evidence="2">Belongs to the MS4A family.</text>
</comment>
<feature type="transmembrane region" description="Helical" evidence="6">
    <location>
        <begin position="181"/>
        <end position="202"/>
    </location>
</feature>
<evidence type="ECO:0000256" key="2">
    <source>
        <dbReference type="ARBA" id="ARBA00009565"/>
    </source>
</evidence>
<evidence type="ECO:0000313" key="8">
    <source>
        <dbReference type="Proteomes" id="UP001046870"/>
    </source>
</evidence>
<comment type="subcellular location">
    <subcellularLocation>
        <location evidence="1">Membrane</location>
        <topology evidence="1">Multi-pass membrane protein</topology>
    </subcellularLocation>
</comment>
<dbReference type="InterPro" id="IPR007237">
    <property type="entry name" value="CD20-like"/>
</dbReference>
<accession>A0A9D3SYF5</accession>
<keyword evidence="3 6" id="KW-0812">Transmembrane</keyword>
<evidence type="ECO:0000256" key="4">
    <source>
        <dbReference type="ARBA" id="ARBA00022989"/>
    </source>
</evidence>
<proteinExistence type="inferred from homology"/>
<keyword evidence="4 6" id="KW-1133">Transmembrane helix</keyword>